<keyword evidence="12" id="KW-1185">Reference proteome</keyword>
<evidence type="ECO:0000313" key="12">
    <source>
        <dbReference type="Proteomes" id="UP000092460"/>
    </source>
</evidence>
<dbReference type="PANTHER" id="PTHR13170:SF16">
    <property type="entry name" value="PROTEIN O-GLCNACASE"/>
    <property type="match status" value="1"/>
</dbReference>
<accession>A0A1B0BEG0</accession>
<reference evidence="11" key="2">
    <citation type="submission" date="2020-05" db="UniProtKB">
        <authorList>
            <consortium name="EnsemblMetazoa"/>
        </authorList>
    </citation>
    <scope>IDENTIFICATION</scope>
    <source>
        <strain evidence="11">IAEA</strain>
    </source>
</reference>
<dbReference type="PROSITE" id="PS52009">
    <property type="entry name" value="GH84"/>
    <property type="match status" value="1"/>
</dbReference>
<dbReference type="EC" id="3.2.1.169" evidence="7"/>
<dbReference type="Gene3D" id="3.40.630.30">
    <property type="match status" value="1"/>
</dbReference>
<dbReference type="EMBL" id="JXJN01012883">
    <property type="status" value="NOT_ANNOTATED_CDS"/>
    <property type="molecule type" value="Genomic_DNA"/>
</dbReference>
<feature type="region of interest" description="Disordered" evidence="9">
    <location>
        <begin position="1"/>
        <end position="44"/>
    </location>
</feature>
<feature type="region of interest" description="Disordered" evidence="9">
    <location>
        <begin position="555"/>
        <end position="587"/>
    </location>
</feature>
<dbReference type="EMBL" id="JXJN01012884">
    <property type="status" value="NOT_ANNOTATED_CDS"/>
    <property type="molecule type" value="Genomic_DNA"/>
</dbReference>
<keyword evidence="1" id="KW-0732">Signal</keyword>
<dbReference type="Pfam" id="PF07555">
    <property type="entry name" value="NAGidase"/>
    <property type="match status" value="1"/>
</dbReference>
<dbReference type="Gene3D" id="3.20.20.80">
    <property type="entry name" value="Glycosidases"/>
    <property type="match status" value="1"/>
</dbReference>
<dbReference type="InterPro" id="IPR017853">
    <property type="entry name" value="GH"/>
</dbReference>
<keyword evidence="2" id="KW-0378">Hydrolase</keyword>
<dbReference type="PANTHER" id="PTHR13170">
    <property type="entry name" value="O-GLCNACASE"/>
    <property type="match status" value="1"/>
</dbReference>
<evidence type="ECO:0000256" key="6">
    <source>
        <dbReference type="ARBA" id="ARBA00052136"/>
    </source>
</evidence>
<evidence type="ECO:0000259" key="10">
    <source>
        <dbReference type="PROSITE" id="PS52009"/>
    </source>
</evidence>
<keyword evidence="3" id="KW-0326">Glycosidase</keyword>
<evidence type="ECO:0000256" key="8">
    <source>
        <dbReference type="ARBA" id="ARBA00076634"/>
    </source>
</evidence>
<dbReference type="GO" id="GO:0016231">
    <property type="term" value="F:beta-N-acetylglucosaminidase activity"/>
    <property type="evidence" value="ECO:0007669"/>
    <property type="project" value="TreeGrafter"/>
</dbReference>
<dbReference type="EnsemblMetazoa" id="GPPI027358-RA">
    <property type="protein sequence ID" value="GPPI027358-PA"/>
    <property type="gene ID" value="GPPI027358"/>
</dbReference>
<dbReference type="GO" id="GO:0009100">
    <property type="term" value="P:glycoprotein metabolic process"/>
    <property type="evidence" value="ECO:0007669"/>
    <property type="project" value="TreeGrafter"/>
</dbReference>
<evidence type="ECO:0000256" key="9">
    <source>
        <dbReference type="SAM" id="MobiDB-lite"/>
    </source>
</evidence>
<evidence type="ECO:0000256" key="1">
    <source>
        <dbReference type="ARBA" id="ARBA00022729"/>
    </source>
</evidence>
<sequence>MEDCENVPTSTQDQENNISNITSTSNNVNDADEDKNIKEQQKSTQKKPNFICGVIEGFYGRPWTTEQRKDLFRKLKKWGMDSYVYAPKDDYKHRAYWRELYTVEEADHLSGLIAAAKDQGITFYYALSPGLDMTYSSQKELQTLKRKLDQVSQFGCEAFALLFDDIESELSKSDKEVFQTFGNAQVSVTNEIFTHLGNPRFLFCPTQYCSSRAVPTVHDSEYLNTLGSKLNHDIDIMWTGNKVISKIITLESIQEITEVLRRPPVIWDNLHANDYDQKRVFLGPYSGRSPELIPHLRGVMTNPNCEFHANTIAIHTLAYWSRCSLDSKVNSSISADIKLETENDEDTNADSLPQECCLSKSIYHPRMALKNAITEWLPEFSIEKEAWGPITKPQPQVTMVMPIIPIIPSINTCMSLTTTTTTSTNAKTVTLPEVNTTQLQALADVCSTVNSSSVNPIANPIMNSLVSPTKVVTNDDILNPIPTCVASNIELPKKIPISIVSVPIMHTKAVGSDVDSDDMRDSDTEKKTSRKLKPVAISEITVKAENCDREVLPEVQSSKVDSKLEEDIAIDEKPVEPDSTGLSTDNLSPVSAVSAGNEPMECSSSLTSQTSPKEDLAKMLVGANEDVVMAESATVGEINNTMQIESTAPSPLSPTEMIDAGYKSSTDRAKISADDLYLLCDLFYLPFEHGSRGFKLLNEFNWLKANAHVLLEAKNKKNHSNETLCKPEVSEWLQRAECFSSLCNSVQDLLRKIATCENKEICHDLFSYIWDIAGALSLLNAFVKWLRLGFSKGWKEAFMSGDQEPWVFRGGLIADLQRLMPVDSGNDLFLYKLPELPTTEYHVMRPYTHLDENCVNDVCTQQLLSLAATEGNPEDLRLPENLKDLIADYLVGSFITLQSEFCIVATDASGKIVGYTASALNSSTFLRDASMCWIPEMCKKYSKSLLEKSCDFTESKALNNILSVMINDFHQYNIDCPTEVSNSYPAAMTAALLDDALGQDYGIAKRLVTVMLATLRANGCFGVHVRLPAKDIGIQLAQHYIKLGFAEVYRDRESFTYFGPVAGTYGKQMRRNAGATNAKHTMEIPRPIPPVAAIKTFAPLDMDFLVSVAENLK</sequence>
<proteinExistence type="predicted"/>
<dbReference type="Gene3D" id="1.20.58.240">
    <property type="entry name" value="STAT, domain 1"/>
    <property type="match status" value="1"/>
</dbReference>
<dbReference type="EMBL" id="JXJN01012885">
    <property type="status" value="NOT_ANNOTATED_CDS"/>
    <property type="molecule type" value="Genomic_DNA"/>
</dbReference>
<evidence type="ECO:0000256" key="5">
    <source>
        <dbReference type="ARBA" id="ARBA00050933"/>
    </source>
</evidence>
<dbReference type="SUPFAM" id="SSF51445">
    <property type="entry name" value="(Trans)glycosidases"/>
    <property type="match status" value="1"/>
</dbReference>
<comment type="catalytic activity">
    <reaction evidence="6">
        <text>3-O-(N-acetyl-beta-D-glucosaminyl)-L-threonyl-[protein] + H2O = L-threonyl-[protein] + N-acetyl-D-glucosamine</text>
        <dbReference type="Rhea" id="RHEA:48892"/>
        <dbReference type="Rhea" id="RHEA-COMP:11060"/>
        <dbReference type="Rhea" id="RHEA-COMP:12252"/>
        <dbReference type="ChEBI" id="CHEBI:15377"/>
        <dbReference type="ChEBI" id="CHEBI:30013"/>
        <dbReference type="ChEBI" id="CHEBI:90840"/>
        <dbReference type="ChEBI" id="CHEBI:506227"/>
        <dbReference type="EC" id="3.2.1.169"/>
    </reaction>
</comment>
<dbReference type="VEuPathDB" id="VectorBase:GPPI027358"/>
<feature type="domain" description="GH84" evidence="10">
    <location>
        <begin position="50"/>
        <end position="325"/>
    </location>
</feature>
<dbReference type="InterPro" id="IPR051822">
    <property type="entry name" value="Glycosyl_Hydrolase_84"/>
</dbReference>
<evidence type="ECO:0000256" key="3">
    <source>
        <dbReference type="ARBA" id="ARBA00023295"/>
    </source>
</evidence>
<dbReference type="AlphaFoldDB" id="A0A1B0BEG0"/>
<comment type="catalytic activity">
    <reaction evidence="5">
        <text>3-O-(N-acetyl-beta-D-glucosaminyl)-L-seryl-[protein] + H2O = N-acetyl-D-glucosamine + L-seryl-[protein]</text>
        <dbReference type="Rhea" id="RHEA:48876"/>
        <dbReference type="Rhea" id="RHEA-COMP:9863"/>
        <dbReference type="Rhea" id="RHEA-COMP:12251"/>
        <dbReference type="ChEBI" id="CHEBI:15377"/>
        <dbReference type="ChEBI" id="CHEBI:29999"/>
        <dbReference type="ChEBI" id="CHEBI:90838"/>
        <dbReference type="ChEBI" id="CHEBI:506227"/>
        <dbReference type="EC" id="3.2.1.169"/>
    </reaction>
</comment>
<dbReference type="STRING" id="67801.A0A1B0BEG0"/>
<name>A0A1B0BEG0_9MUSC</name>
<evidence type="ECO:0000313" key="11">
    <source>
        <dbReference type="EnsemblMetazoa" id="GPPI027358-PA"/>
    </source>
</evidence>
<evidence type="ECO:0000256" key="7">
    <source>
        <dbReference type="ARBA" id="ARBA00066938"/>
    </source>
</evidence>
<evidence type="ECO:0000256" key="2">
    <source>
        <dbReference type="ARBA" id="ARBA00022801"/>
    </source>
</evidence>
<evidence type="ECO:0000256" key="4">
    <source>
        <dbReference type="ARBA" id="ARBA00030512"/>
    </source>
</evidence>
<feature type="compositionally biased region" description="Basic and acidic residues" evidence="9">
    <location>
        <begin position="560"/>
        <end position="576"/>
    </location>
</feature>
<protein>
    <recommendedName>
        <fullName evidence="7">protein O-GlcNAcase</fullName>
        <ecNumber evidence="7">3.2.1.169</ecNumber>
    </recommendedName>
    <alternativeName>
        <fullName evidence="4">Beta-N-acetylhexosaminidase</fullName>
    </alternativeName>
    <alternativeName>
        <fullName evidence="8">Beta-hexosaminidase</fullName>
    </alternativeName>
</protein>
<dbReference type="GO" id="GO:0102571">
    <property type="term" value="F:[protein]-3-O-(N-acetyl-D-glucosaminyl)-L-serine/L-threonine O-N-acetyl-alpha-D-glucosaminase activity"/>
    <property type="evidence" value="ECO:0007669"/>
    <property type="project" value="UniProtKB-EC"/>
</dbReference>
<feature type="compositionally biased region" description="Low complexity" evidence="9">
    <location>
        <begin position="16"/>
        <end position="27"/>
    </location>
</feature>
<dbReference type="FunFam" id="3.20.20.80:FF:000009">
    <property type="entry name" value="O-GlcNAcase BT_4395"/>
    <property type="match status" value="1"/>
</dbReference>
<reference evidence="12" key="1">
    <citation type="submission" date="2015-01" db="EMBL/GenBank/DDBJ databases">
        <authorList>
            <person name="Aksoy S."/>
            <person name="Warren W."/>
            <person name="Wilson R.K."/>
        </authorList>
    </citation>
    <scope>NUCLEOTIDE SEQUENCE [LARGE SCALE GENOMIC DNA]</scope>
    <source>
        <strain evidence="12">IAEA</strain>
    </source>
</reference>
<organism evidence="11 12">
    <name type="scientific">Glossina palpalis gambiensis</name>
    <dbReference type="NCBI Taxonomy" id="67801"/>
    <lineage>
        <taxon>Eukaryota</taxon>
        <taxon>Metazoa</taxon>
        <taxon>Ecdysozoa</taxon>
        <taxon>Arthropoda</taxon>
        <taxon>Hexapoda</taxon>
        <taxon>Insecta</taxon>
        <taxon>Pterygota</taxon>
        <taxon>Neoptera</taxon>
        <taxon>Endopterygota</taxon>
        <taxon>Diptera</taxon>
        <taxon>Brachycera</taxon>
        <taxon>Muscomorpha</taxon>
        <taxon>Hippoboscoidea</taxon>
        <taxon>Glossinidae</taxon>
        <taxon>Glossina</taxon>
    </lineage>
</organism>
<dbReference type="Proteomes" id="UP000092460">
    <property type="component" value="Unassembled WGS sequence"/>
</dbReference>
<dbReference type="InterPro" id="IPR011496">
    <property type="entry name" value="O-GlcNAcase_cat"/>
</dbReference>